<reference evidence="4 5" key="1">
    <citation type="submission" date="2016-10" db="EMBL/GenBank/DDBJ databases">
        <authorList>
            <person name="de Groot N.N."/>
        </authorList>
    </citation>
    <scope>NUCLEOTIDE SEQUENCE [LARGE SCALE GENOMIC DNA]</scope>
    <source>
        <strain evidence="4 5">DSM 10317</strain>
    </source>
</reference>
<dbReference type="RefSeq" id="WP_090163877.1">
    <property type="nucleotide sequence ID" value="NZ_FMWK01000017.1"/>
</dbReference>
<feature type="transmembrane region" description="Helical" evidence="3">
    <location>
        <begin position="260"/>
        <end position="281"/>
    </location>
</feature>
<evidence type="ECO:0000313" key="4">
    <source>
        <dbReference type="EMBL" id="SCZ80992.1"/>
    </source>
</evidence>
<dbReference type="InterPro" id="IPR005754">
    <property type="entry name" value="Sortase"/>
</dbReference>
<proteinExistence type="predicted"/>
<dbReference type="Proteomes" id="UP000199428">
    <property type="component" value="Unassembled WGS sequence"/>
</dbReference>
<feature type="active site" description="Proton donor/acceptor" evidence="2">
    <location>
        <position position="157"/>
    </location>
</feature>
<dbReference type="CDD" id="cd05827">
    <property type="entry name" value="Sortase_C"/>
    <property type="match status" value="1"/>
</dbReference>
<accession>A0A1G5S3K3</accession>
<evidence type="ECO:0000256" key="3">
    <source>
        <dbReference type="SAM" id="Phobius"/>
    </source>
</evidence>
<dbReference type="NCBIfam" id="TIGR01076">
    <property type="entry name" value="sortase_fam"/>
    <property type="match status" value="1"/>
</dbReference>
<gene>
    <name evidence="4" type="ORF">SAMN02910350_02580</name>
</gene>
<dbReference type="EMBL" id="FMWK01000017">
    <property type="protein sequence ID" value="SCZ80992.1"/>
    <property type="molecule type" value="Genomic_DNA"/>
</dbReference>
<evidence type="ECO:0000313" key="5">
    <source>
        <dbReference type="Proteomes" id="UP000199428"/>
    </source>
</evidence>
<keyword evidence="1" id="KW-0378">Hydrolase</keyword>
<dbReference type="AlphaFoldDB" id="A0A1G5S3K3"/>
<dbReference type="GO" id="GO:0016787">
    <property type="term" value="F:hydrolase activity"/>
    <property type="evidence" value="ECO:0007669"/>
    <property type="project" value="UniProtKB-KW"/>
</dbReference>
<protein>
    <submittedName>
        <fullName evidence="4">Sortase A</fullName>
    </submittedName>
</protein>
<dbReference type="InterPro" id="IPR023365">
    <property type="entry name" value="Sortase_dom-sf"/>
</dbReference>
<feature type="active site" description="Acyl-thioester intermediate" evidence="2">
    <location>
        <position position="219"/>
    </location>
</feature>
<dbReference type="Gene3D" id="2.40.260.10">
    <property type="entry name" value="Sortase"/>
    <property type="match status" value="1"/>
</dbReference>
<dbReference type="InterPro" id="IPR042002">
    <property type="entry name" value="Sortase_C"/>
</dbReference>
<keyword evidence="3" id="KW-1133">Transmembrane helix</keyword>
<sequence length="297" mass="32817">MKTFFAKYFKLICIGALMIAGLSLLFYPLVANIWNNHVQATLVNNYTEAVSTAIESGAINTEGELEKAYQYNEDLLPSILPDSFAEAEANGTDERYMSILNANGDGIMGYIQIPAINIKLPVFHTTNEDVLQIGVGHLEGSSLPVGGPSTHSVLSAHRGLPSATLFTDLDKLQIGDDFFLIIMDEYYAYEVDSINVVEPDDTSLLAVEDGQDLCTLITCTPYGVNTQRLMVRGHRVEYTPELLEDARTPAFGAVSLHTNYLLWVILGLLTVAAFILILYLYDKHSNKRAEEVETKDI</sequence>
<dbReference type="Pfam" id="PF04203">
    <property type="entry name" value="Sortase"/>
    <property type="match status" value="1"/>
</dbReference>
<keyword evidence="3" id="KW-0472">Membrane</keyword>
<keyword evidence="3" id="KW-0812">Transmembrane</keyword>
<dbReference type="SUPFAM" id="SSF63817">
    <property type="entry name" value="Sortase"/>
    <property type="match status" value="1"/>
</dbReference>
<organism evidence="4 5">
    <name type="scientific">Pseudobutyrivibrio xylanivorans</name>
    <dbReference type="NCBI Taxonomy" id="185007"/>
    <lineage>
        <taxon>Bacteria</taxon>
        <taxon>Bacillati</taxon>
        <taxon>Bacillota</taxon>
        <taxon>Clostridia</taxon>
        <taxon>Lachnospirales</taxon>
        <taxon>Lachnospiraceae</taxon>
        <taxon>Pseudobutyrivibrio</taxon>
    </lineage>
</organism>
<evidence type="ECO:0000256" key="2">
    <source>
        <dbReference type="PIRSR" id="PIRSR605754-1"/>
    </source>
</evidence>
<evidence type="ECO:0000256" key="1">
    <source>
        <dbReference type="ARBA" id="ARBA00022801"/>
    </source>
</evidence>
<dbReference type="NCBIfam" id="NF033745">
    <property type="entry name" value="class_C_sortase"/>
    <property type="match status" value="1"/>
</dbReference>
<name>A0A1G5S3K3_PSEXY</name>